<comment type="caution">
    <text evidence="1">The sequence shown here is derived from an EMBL/GenBank/DDBJ whole genome shotgun (WGS) entry which is preliminary data.</text>
</comment>
<dbReference type="InterPro" id="IPR038666">
    <property type="entry name" value="SSP1_head-tail_sf"/>
</dbReference>
<dbReference type="KEGG" id="bthy:AQ980_00220"/>
<proteinExistence type="predicted"/>
<accession>A0A643LVC6</accession>
<dbReference type="NCBIfam" id="TIGR01563">
    <property type="entry name" value="gp16_SPP1"/>
    <property type="match status" value="1"/>
</dbReference>
<name>A0A643LVC6_BACTU</name>
<dbReference type="Gene3D" id="2.40.10.270">
    <property type="entry name" value="Bacteriophage SPP1 head-tail adaptor protein"/>
    <property type="match status" value="1"/>
</dbReference>
<organism evidence="1">
    <name type="scientific">Bacillus thuringiensis</name>
    <dbReference type="NCBI Taxonomy" id="1428"/>
    <lineage>
        <taxon>Bacteria</taxon>
        <taxon>Bacillati</taxon>
        <taxon>Bacillota</taxon>
        <taxon>Bacilli</taxon>
        <taxon>Bacillales</taxon>
        <taxon>Bacillaceae</taxon>
        <taxon>Bacillus</taxon>
        <taxon>Bacillus cereus group</taxon>
    </lineage>
</organism>
<dbReference type="Pfam" id="PF05521">
    <property type="entry name" value="Phage_HCP"/>
    <property type="match status" value="1"/>
</dbReference>
<gene>
    <name evidence="1" type="ORF">FPG91_24680</name>
</gene>
<dbReference type="AlphaFoldDB" id="A0A643LVC6"/>
<dbReference type="InterPro" id="IPR008767">
    <property type="entry name" value="Phage_SPP1_head-tail_adaptor"/>
</dbReference>
<protein>
    <submittedName>
        <fullName evidence="1">Head-tail adaptor protein</fullName>
    </submittedName>
</protein>
<reference evidence="1" key="1">
    <citation type="submission" date="2019-07" db="EMBL/GenBank/DDBJ databases">
        <title>Draft genome sequence of Bacillus thuringiensis strain PT02.</title>
        <authorList>
            <person name="Nguyen H."/>
            <person name="Nguyen L.N."/>
            <person name="Nguyen H.T.T."/>
            <person name="Nguyen D.V."/>
            <person name="Le H.T.T."/>
        </authorList>
    </citation>
    <scope>NUCLEOTIDE SEQUENCE</scope>
    <source>
        <strain evidence="1">PT02</strain>
    </source>
</reference>
<evidence type="ECO:0000313" key="1">
    <source>
        <dbReference type="EMBL" id="KAB1348773.1"/>
    </source>
</evidence>
<dbReference type="EMBL" id="VLPO01000053">
    <property type="protein sequence ID" value="KAB1348773.1"/>
    <property type="molecule type" value="Genomic_DNA"/>
</dbReference>
<sequence>MATTQKKDKKITLLTATWTEDEMGQRIPEWEPLPSGENIWAYYRQASADEFFGAAAIKYKIEAIFKIRWRNDIDPTMKVRFRGTDYGITRIDDFEGNKQDLVIYAYVIK</sequence>
<dbReference type="RefSeq" id="WP_016090284.1">
    <property type="nucleotide sequence ID" value="NZ_CP011349.1"/>
</dbReference>